<dbReference type="Proteomes" id="UP000034156">
    <property type="component" value="Chromosome"/>
</dbReference>
<organism evidence="3 5">
    <name type="scientific">Nitrosomonas communis</name>
    <dbReference type="NCBI Taxonomy" id="44574"/>
    <lineage>
        <taxon>Bacteria</taxon>
        <taxon>Pseudomonadati</taxon>
        <taxon>Pseudomonadota</taxon>
        <taxon>Betaproteobacteria</taxon>
        <taxon>Nitrosomonadales</taxon>
        <taxon>Nitrosomonadaceae</taxon>
        <taxon>Nitrosomonas</taxon>
    </lineage>
</organism>
<evidence type="ECO:0000313" key="6">
    <source>
        <dbReference type="Proteomes" id="UP000324176"/>
    </source>
</evidence>
<dbReference type="RefSeq" id="WP_046850926.1">
    <property type="nucleotide sequence ID" value="NZ_CBDIPD010000124.1"/>
</dbReference>
<dbReference type="KEGG" id="nco:AAW31_15555"/>
<reference evidence="5" key="1">
    <citation type="submission" date="2015-05" db="EMBL/GenBank/DDBJ databases">
        <title>Draft genome of Nitrosomonas communis strain Nm2.</title>
        <authorList>
            <person name="Kozlowski J.A."/>
            <person name="Kits K.D."/>
            <person name="Stein L.Y."/>
        </authorList>
    </citation>
    <scope>NUCLEOTIDE SEQUENCE [LARGE SCALE GENOMIC DNA]</scope>
    <source>
        <strain evidence="5">Nm2</strain>
    </source>
</reference>
<evidence type="ECO:0000256" key="1">
    <source>
        <dbReference type="SAM" id="MobiDB-lite"/>
    </source>
</evidence>
<dbReference type="AlphaFoldDB" id="A0A0F7KJE7"/>
<feature type="chain" id="PRO_5036292960" evidence="2">
    <location>
        <begin position="24"/>
        <end position="173"/>
    </location>
</feature>
<dbReference type="Proteomes" id="UP000324176">
    <property type="component" value="Unassembled WGS sequence"/>
</dbReference>
<proteinExistence type="predicted"/>
<evidence type="ECO:0000313" key="5">
    <source>
        <dbReference type="Proteomes" id="UP000034156"/>
    </source>
</evidence>
<feature type="region of interest" description="Disordered" evidence="1">
    <location>
        <begin position="22"/>
        <end position="62"/>
    </location>
</feature>
<accession>A0A0F7KJE7</accession>
<dbReference type="OrthoDB" id="8546650at2"/>
<dbReference type="EMBL" id="VNHT01000007">
    <property type="protein sequence ID" value="TYP91888.1"/>
    <property type="molecule type" value="Genomic_DNA"/>
</dbReference>
<protein>
    <submittedName>
        <fullName evidence="3">Uncharacterized protein</fullName>
    </submittedName>
</protein>
<keyword evidence="2" id="KW-0732">Signal</keyword>
<evidence type="ECO:0000256" key="2">
    <source>
        <dbReference type="SAM" id="SignalP"/>
    </source>
</evidence>
<sequence>MNKKLIGSMFLAMTLLWAAQAQSEETESAESSQETASSPQEAASSSQEAAPSSEETAAPKAAESLPSGLGWRVVRVLEIGSSGKFVHMVLVDLNKEMDKTVYSAAINQICGKATEFCRIRFWTQERSIPEKVTPTAEQLKQQKAEFLFNKAAGIRQTTWSCAVNPDRTQCVKY</sequence>
<gene>
    <name evidence="3" type="ORF">AAW31_15555</name>
    <name evidence="4" type="ORF">BCL69_100749</name>
</gene>
<name>A0A0F7KJE7_9PROT</name>
<evidence type="ECO:0000313" key="3">
    <source>
        <dbReference type="EMBL" id="AKH38892.1"/>
    </source>
</evidence>
<dbReference type="EMBL" id="CP011451">
    <property type="protein sequence ID" value="AKH38892.1"/>
    <property type="molecule type" value="Genomic_DNA"/>
</dbReference>
<keyword evidence="5" id="KW-1185">Reference proteome</keyword>
<reference evidence="4 6" key="3">
    <citation type="submission" date="2019-07" db="EMBL/GenBank/DDBJ databases">
        <title>Active sludge and wastewater microbial communities from Klosterneuburg, Austria.</title>
        <authorList>
            <person name="Wagner M."/>
        </authorList>
    </citation>
    <scope>NUCLEOTIDE SEQUENCE [LARGE SCALE GENOMIC DNA]</scope>
    <source>
        <strain evidence="4 6">Nm2</strain>
    </source>
</reference>
<feature type="signal peptide" evidence="2">
    <location>
        <begin position="1"/>
        <end position="23"/>
    </location>
</feature>
<reference evidence="3 5" key="2">
    <citation type="journal article" date="2016" name="Genome Announc.">
        <title>Genome Sequence of Nitrosomonas communis Strain Nm2, a Mesophilic Ammonia-Oxidizing Bacterium Isolated from Mediterranean Soil.</title>
        <authorList>
            <person name="Kozlowski J.A."/>
            <person name="Kits K.D."/>
            <person name="Stein L.Y."/>
        </authorList>
    </citation>
    <scope>NUCLEOTIDE SEQUENCE [LARGE SCALE GENOMIC DNA]</scope>
    <source>
        <strain evidence="3 5">Nm2</strain>
    </source>
</reference>
<evidence type="ECO:0000313" key="4">
    <source>
        <dbReference type="EMBL" id="TYP91888.1"/>
    </source>
</evidence>
<dbReference type="PATRIC" id="fig|44574.3.peg.3770"/>